<dbReference type="SUPFAM" id="SSF53383">
    <property type="entry name" value="PLP-dependent transferases"/>
    <property type="match status" value="1"/>
</dbReference>
<evidence type="ECO:0000256" key="1">
    <source>
        <dbReference type="ARBA" id="ARBA00001933"/>
    </source>
</evidence>
<keyword evidence="6" id="KW-0479">Metal-binding</keyword>
<comment type="similarity">
    <text evidence="3">Belongs to the class-V pyridoxal-phosphate-dependent aminotransferase family. NifS/IscS subfamily.</text>
</comment>
<protein>
    <recommendedName>
        <fullName evidence="4">Cysteine desulfurase</fullName>
    </recommendedName>
</protein>
<dbReference type="Gene3D" id="3.40.640.10">
    <property type="entry name" value="Type I PLP-dependent aspartate aminotransferase-like (Major domain)"/>
    <property type="match status" value="1"/>
</dbReference>
<name>T0GTV9_9SPHN</name>
<evidence type="ECO:0000256" key="5">
    <source>
        <dbReference type="ARBA" id="ARBA00022679"/>
    </source>
</evidence>
<dbReference type="EMBL" id="ATHO01000135">
    <property type="protein sequence ID" value="EQB03353.1"/>
    <property type="molecule type" value="Genomic_DNA"/>
</dbReference>
<dbReference type="InterPro" id="IPR015422">
    <property type="entry name" value="PyrdxlP-dep_Trfase_small"/>
</dbReference>
<dbReference type="InterPro" id="IPR015421">
    <property type="entry name" value="PyrdxlP-dep_Trfase_major"/>
</dbReference>
<evidence type="ECO:0000256" key="4">
    <source>
        <dbReference type="ARBA" id="ARBA00013558"/>
    </source>
</evidence>
<dbReference type="RefSeq" id="WP_021239098.1">
    <property type="nucleotide sequence ID" value="NZ_ATHO01000135.1"/>
</dbReference>
<evidence type="ECO:0000313" key="13">
    <source>
        <dbReference type="Proteomes" id="UP000015525"/>
    </source>
</evidence>
<dbReference type="InterPro" id="IPR015424">
    <property type="entry name" value="PyrdxlP-dep_Trfase"/>
</dbReference>
<comment type="caution">
    <text evidence="12">The sequence shown here is derived from an EMBL/GenBank/DDBJ whole genome shotgun (WGS) entry which is preliminary data.</text>
</comment>
<dbReference type="GO" id="GO:0046872">
    <property type="term" value="F:metal ion binding"/>
    <property type="evidence" value="ECO:0007669"/>
    <property type="project" value="UniProtKB-KW"/>
</dbReference>
<dbReference type="PATRIC" id="fig|1329909.3.peg.2872"/>
<comment type="catalytic activity">
    <reaction evidence="10">
        <text>(sulfur carrier)-H + L-cysteine = (sulfur carrier)-SH + L-alanine</text>
        <dbReference type="Rhea" id="RHEA:43892"/>
        <dbReference type="Rhea" id="RHEA-COMP:14737"/>
        <dbReference type="Rhea" id="RHEA-COMP:14739"/>
        <dbReference type="ChEBI" id="CHEBI:29917"/>
        <dbReference type="ChEBI" id="CHEBI:35235"/>
        <dbReference type="ChEBI" id="CHEBI:57972"/>
        <dbReference type="ChEBI" id="CHEBI:64428"/>
        <dbReference type="EC" id="2.8.1.7"/>
    </reaction>
</comment>
<evidence type="ECO:0000256" key="6">
    <source>
        <dbReference type="ARBA" id="ARBA00022723"/>
    </source>
</evidence>
<comment type="function">
    <text evidence="2">Catalyzes the removal of elemental sulfur atoms from cysteine to produce alanine. Seems to participate in the biosynthesis of the nitrogenase metalloclusters by providing the inorganic sulfur required for the Fe-S core formation.</text>
</comment>
<evidence type="ECO:0000256" key="8">
    <source>
        <dbReference type="ARBA" id="ARBA00023004"/>
    </source>
</evidence>
<organism evidence="12 13">
    <name type="scientific">Sphingobium quisquiliarum P25</name>
    <dbReference type="NCBI Taxonomy" id="1329909"/>
    <lineage>
        <taxon>Bacteria</taxon>
        <taxon>Pseudomonadati</taxon>
        <taxon>Pseudomonadota</taxon>
        <taxon>Alphaproteobacteria</taxon>
        <taxon>Sphingomonadales</taxon>
        <taxon>Sphingomonadaceae</taxon>
        <taxon>Sphingobium</taxon>
    </lineage>
</organism>
<dbReference type="Proteomes" id="UP000015525">
    <property type="component" value="Unassembled WGS sequence"/>
</dbReference>
<dbReference type="InterPro" id="IPR016454">
    <property type="entry name" value="Cysteine_dSase"/>
</dbReference>
<proteinExistence type="inferred from homology"/>
<dbReference type="PANTHER" id="PTHR11601:SF34">
    <property type="entry name" value="CYSTEINE DESULFURASE"/>
    <property type="match status" value="1"/>
</dbReference>
<evidence type="ECO:0000259" key="11">
    <source>
        <dbReference type="Pfam" id="PF00266"/>
    </source>
</evidence>
<evidence type="ECO:0000313" key="12">
    <source>
        <dbReference type="EMBL" id="EQB03353.1"/>
    </source>
</evidence>
<keyword evidence="12" id="KW-0032">Aminotransferase</keyword>
<evidence type="ECO:0000256" key="10">
    <source>
        <dbReference type="ARBA" id="ARBA00050776"/>
    </source>
</evidence>
<dbReference type="AlphaFoldDB" id="T0GTV9"/>
<reference evidence="12 13" key="1">
    <citation type="journal article" date="2013" name="Genome Announc.">
        <title>Draft Genome Sequence of Sphingobium quisquiliarum Strain P25T, a Novel Hexachlorocyclohexane (HCH)-Degrading Bacterium Isolated from an HCH Dumpsite.</title>
        <authorList>
            <person name="Kumar Singh A."/>
            <person name="Sangwan N."/>
            <person name="Sharma A."/>
            <person name="Gupta V."/>
            <person name="Khurana J.P."/>
            <person name="Lal R."/>
        </authorList>
    </citation>
    <scope>NUCLEOTIDE SEQUENCE [LARGE SCALE GENOMIC DNA]</scope>
    <source>
        <strain evidence="12 13">P25</strain>
    </source>
</reference>
<keyword evidence="5 12" id="KW-0808">Transferase</keyword>
<comment type="cofactor">
    <cofactor evidence="1">
        <name>pyridoxal 5'-phosphate</name>
        <dbReference type="ChEBI" id="CHEBI:597326"/>
    </cofactor>
</comment>
<dbReference type="GO" id="GO:0031071">
    <property type="term" value="F:cysteine desulfurase activity"/>
    <property type="evidence" value="ECO:0007669"/>
    <property type="project" value="UniProtKB-EC"/>
</dbReference>
<accession>T0GTV9</accession>
<dbReference type="InterPro" id="IPR000192">
    <property type="entry name" value="Aminotrans_V_dom"/>
</dbReference>
<keyword evidence="13" id="KW-1185">Reference proteome</keyword>
<keyword evidence="9" id="KW-0411">Iron-sulfur</keyword>
<feature type="domain" description="Aminotransferase class V" evidence="11">
    <location>
        <begin position="3"/>
        <end position="347"/>
    </location>
</feature>
<dbReference type="PIRSF" id="PIRSF005572">
    <property type="entry name" value="NifS"/>
    <property type="match status" value="1"/>
</dbReference>
<evidence type="ECO:0000256" key="3">
    <source>
        <dbReference type="ARBA" id="ARBA00006490"/>
    </source>
</evidence>
<dbReference type="Pfam" id="PF00266">
    <property type="entry name" value="Aminotran_5"/>
    <property type="match status" value="1"/>
</dbReference>
<evidence type="ECO:0000256" key="2">
    <source>
        <dbReference type="ARBA" id="ARBA00003120"/>
    </source>
</evidence>
<evidence type="ECO:0000256" key="7">
    <source>
        <dbReference type="ARBA" id="ARBA00022898"/>
    </source>
</evidence>
<evidence type="ECO:0000256" key="9">
    <source>
        <dbReference type="ARBA" id="ARBA00023014"/>
    </source>
</evidence>
<dbReference type="PANTHER" id="PTHR11601">
    <property type="entry name" value="CYSTEINE DESULFURYLASE FAMILY MEMBER"/>
    <property type="match status" value="1"/>
</dbReference>
<keyword evidence="8" id="KW-0408">Iron</keyword>
<dbReference type="GO" id="GO:0051536">
    <property type="term" value="F:iron-sulfur cluster binding"/>
    <property type="evidence" value="ECO:0007669"/>
    <property type="project" value="UniProtKB-KW"/>
</dbReference>
<dbReference type="Gene3D" id="3.90.1150.10">
    <property type="entry name" value="Aspartate Aminotransferase, domain 1"/>
    <property type="match status" value="1"/>
</dbReference>
<dbReference type="GO" id="GO:0008483">
    <property type="term" value="F:transaminase activity"/>
    <property type="evidence" value="ECO:0007669"/>
    <property type="project" value="UniProtKB-KW"/>
</dbReference>
<gene>
    <name evidence="12" type="ORF">L288_14940</name>
</gene>
<sequence length="363" mass="37686">MTIYLDYQATTPLAPEAFDVMAPLLRDQFANPHSPHRPGRAAAAQVELARTEVAQLLPGGGRLLFTSGATEALNIAIQGAPPGGIVTIATEHAAVLDTALAQRSKGREVTILPVGPDGLVDMDAAEKAIRPGVALVAAMLVNNEIGVIQPVAGLAELAHAAGALLLCDAVQGYGRTDIPADADMIAISAHKIHGPKGVGALWLRDGVSLEPSIHGGGQEQGLRSGTLSPALCAGFGVAARLMRERAGADRAHVEMLWDRAQTLFSGWTLNGSADSRYHGNMNLRRDGVDGARLLSDCRNVAFSLGSACASGSGRPSHVLRALGLSDRQARGSVRIGFGRYTTLAELEDAAVIMNEAAAVQAAP</sequence>
<keyword evidence="7" id="KW-0663">Pyridoxal phosphate</keyword>